<gene>
    <name evidence="3" type="ORF">ACFQPE_17055</name>
</gene>
<dbReference type="GO" id="GO:0046872">
    <property type="term" value="F:metal ion binding"/>
    <property type="evidence" value="ECO:0007669"/>
    <property type="project" value="UniProtKB-KW"/>
</dbReference>
<name>A0ABD6ADC1_9EURY</name>
<dbReference type="InterPro" id="IPR018146">
    <property type="entry name" value="Glyoxalase_1_CS"/>
</dbReference>
<evidence type="ECO:0000259" key="2">
    <source>
        <dbReference type="PROSITE" id="PS51819"/>
    </source>
</evidence>
<reference evidence="3 4" key="1">
    <citation type="journal article" date="2019" name="Int. J. Syst. Evol. Microbiol.">
        <title>The Global Catalogue of Microorganisms (GCM) 10K type strain sequencing project: providing services to taxonomists for standard genome sequencing and annotation.</title>
        <authorList>
            <consortium name="The Broad Institute Genomics Platform"/>
            <consortium name="The Broad Institute Genome Sequencing Center for Infectious Disease"/>
            <person name="Wu L."/>
            <person name="Ma J."/>
        </authorList>
    </citation>
    <scope>NUCLEOTIDE SEQUENCE [LARGE SCALE GENOMIC DNA]</scope>
    <source>
        <strain evidence="3 4">PSR21</strain>
    </source>
</reference>
<dbReference type="AlphaFoldDB" id="A0ABD6ADC1"/>
<comment type="caution">
    <text evidence="3">The sequence shown here is derived from an EMBL/GenBank/DDBJ whole genome shotgun (WGS) entry which is preliminary data.</text>
</comment>
<sequence>MIGSEAELPAATRVGRVALRVNDLDRMVEFYRDVIGLVVRRHEDGRASLGTDDEPLLELYAAPDAPKRGREETGLFHTAFRVPSRTALGDALGRVRERWRLDGASDHLVSEALYLTDPEDNGVEVYRDRPRGEWPLAADGTVRMATLPLDTDEIVDRRRGETTVRPRTTVGHVHLEVSSLSAARAFYVDALGFRVRQRYGPSALFVAAGDYHHHVGLNTWNGRTAPPAGRGLDWFELLVPRRDDLDAVRERCADGAGRVSDEGGRTVFDPDGIELRLRVAAGS</sequence>
<organism evidence="3 4">
    <name type="scientific">Halomarina halobia</name>
    <dbReference type="NCBI Taxonomy" id="3033386"/>
    <lineage>
        <taxon>Archaea</taxon>
        <taxon>Methanobacteriati</taxon>
        <taxon>Methanobacteriota</taxon>
        <taxon>Stenosarchaea group</taxon>
        <taxon>Halobacteria</taxon>
        <taxon>Halobacteriales</taxon>
        <taxon>Natronomonadaceae</taxon>
        <taxon>Halomarina</taxon>
    </lineage>
</organism>
<dbReference type="PROSITE" id="PS51819">
    <property type="entry name" value="VOC"/>
    <property type="match status" value="2"/>
</dbReference>
<keyword evidence="1" id="KW-0479">Metal-binding</keyword>
<protein>
    <submittedName>
        <fullName evidence="3">VOC family protein</fullName>
    </submittedName>
</protein>
<dbReference type="SUPFAM" id="SSF54593">
    <property type="entry name" value="Glyoxalase/Bleomycin resistance protein/Dihydroxybiphenyl dioxygenase"/>
    <property type="match status" value="2"/>
</dbReference>
<dbReference type="PANTHER" id="PTHR43279:SF1">
    <property type="entry name" value="CATECHOL-2,3-DIOXYGENASE"/>
    <property type="match status" value="1"/>
</dbReference>
<accession>A0ABD6ADC1</accession>
<dbReference type="InterPro" id="IPR037523">
    <property type="entry name" value="VOC_core"/>
</dbReference>
<dbReference type="PROSITE" id="PS00934">
    <property type="entry name" value="GLYOXALASE_I_1"/>
    <property type="match status" value="1"/>
</dbReference>
<keyword evidence="4" id="KW-1185">Reference proteome</keyword>
<dbReference type="PANTHER" id="PTHR43279">
    <property type="entry name" value="CATECHOL-2,3-DIOXYGENASE"/>
    <property type="match status" value="1"/>
</dbReference>
<dbReference type="EMBL" id="JBHTBF010000003">
    <property type="protein sequence ID" value="MFC7318490.1"/>
    <property type="molecule type" value="Genomic_DNA"/>
</dbReference>
<evidence type="ECO:0000313" key="3">
    <source>
        <dbReference type="EMBL" id="MFC7318490.1"/>
    </source>
</evidence>
<dbReference type="InterPro" id="IPR004360">
    <property type="entry name" value="Glyas_Fos-R_dOase_dom"/>
</dbReference>
<feature type="domain" description="VOC" evidence="2">
    <location>
        <begin position="13"/>
        <end position="128"/>
    </location>
</feature>
<evidence type="ECO:0000256" key="1">
    <source>
        <dbReference type="ARBA" id="ARBA00022723"/>
    </source>
</evidence>
<feature type="domain" description="VOC" evidence="2">
    <location>
        <begin position="169"/>
        <end position="283"/>
    </location>
</feature>
<proteinExistence type="predicted"/>
<dbReference type="Gene3D" id="3.10.180.10">
    <property type="entry name" value="2,3-Dihydroxybiphenyl 1,2-Dioxygenase, domain 1"/>
    <property type="match status" value="2"/>
</dbReference>
<dbReference type="Pfam" id="PF00903">
    <property type="entry name" value="Glyoxalase"/>
    <property type="match status" value="2"/>
</dbReference>
<evidence type="ECO:0000313" key="4">
    <source>
        <dbReference type="Proteomes" id="UP001596547"/>
    </source>
</evidence>
<dbReference type="Proteomes" id="UP001596547">
    <property type="component" value="Unassembled WGS sequence"/>
</dbReference>
<dbReference type="GeneID" id="79317329"/>
<dbReference type="InterPro" id="IPR029068">
    <property type="entry name" value="Glyas_Bleomycin-R_OHBP_Dase"/>
</dbReference>
<dbReference type="RefSeq" id="WP_276306668.1">
    <property type="nucleotide sequence ID" value="NZ_CP119993.1"/>
</dbReference>